<name>A0A9P4L3V9_9PLEO</name>
<proteinExistence type="inferred from homology"/>
<dbReference type="Proteomes" id="UP000800039">
    <property type="component" value="Unassembled WGS sequence"/>
</dbReference>
<dbReference type="PANTHER" id="PTHR42879:SF2">
    <property type="entry name" value="3-OXOACYL-[ACYL-CARRIER-PROTEIN] REDUCTASE FABG"/>
    <property type="match status" value="1"/>
</dbReference>
<organism evidence="7 8">
    <name type="scientific">Cucurbitaria berberidis CBS 394.84</name>
    <dbReference type="NCBI Taxonomy" id="1168544"/>
    <lineage>
        <taxon>Eukaryota</taxon>
        <taxon>Fungi</taxon>
        <taxon>Dikarya</taxon>
        <taxon>Ascomycota</taxon>
        <taxon>Pezizomycotina</taxon>
        <taxon>Dothideomycetes</taxon>
        <taxon>Pleosporomycetidae</taxon>
        <taxon>Pleosporales</taxon>
        <taxon>Pleosporineae</taxon>
        <taxon>Cucurbitariaceae</taxon>
        <taxon>Cucurbitaria</taxon>
    </lineage>
</organism>
<keyword evidence="3" id="KW-0521">NADP</keyword>
<comment type="caution">
    <text evidence="7">The sequence shown here is derived from an EMBL/GenBank/DDBJ whole genome shotgun (WGS) entry which is preliminary data.</text>
</comment>
<dbReference type="InterPro" id="IPR020904">
    <property type="entry name" value="Sc_DH/Rdtase_CS"/>
</dbReference>
<evidence type="ECO:0000256" key="4">
    <source>
        <dbReference type="ARBA" id="ARBA00023002"/>
    </source>
</evidence>
<sequence length="268" mass="28502">MAEQQQDSSNPPLQGHLALITGATGGIGSCISHLLASLGSSLALHYNSDEQTASALQTSLQSKYARQFGSEFKAYQADMARYDDVRHMHQDITSTQGAPTILINNAGSTGGHSGVQSVGEVSIEAFERTWRINCGSAYLLTQLCVPAMEEKGWGIVIFVSSVAGITGGIIGPHYASAKSALHGMVHWLANAYAKKGITVNGIAPALIEQTKMLPGSNEELSKSMYCLLTIPIGRLGTPDEIAETMLWMIKTGYVTNKVIAVDGGMFPQ</sequence>
<comment type="catalytic activity">
    <reaction evidence="5">
        <text>a (3R)-hydroxyacyl-[ACP] + NADP(+) = a 3-oxoacyl-[ACP] + NADPH + H(+)</text>
        <dbReference type="Rhea" id="RHEA:17397"/>
        <dbReference type="Rhea" id="RHEA-COMP:9916"/>
        <dbReference type="Rhea" id="RHEA-COMP:9945"/>
        <dbReference type="ChEBI" id="CHEBI:15378"/>
        <dbReference type="ChEBI" id="CHEBI:57783"/>
        <dbReference type="ChEBI" id="CHEBI:58349"/>
        <dbReference type="ChEBI" id="CHEBI:78776"/>
        <dbReference type="ChEBI" id="CHEBI:78827"/>
        <dbReference type="EC" id="1.1.1.100"/>
    </reaction>
</comment>
<dbReference type="PANTHER" id="PTHR42879">
    <property type="entry name" value="3-OXOACYL-(ACYL-CARRIER-PROTEIN) REDUCTASE"/>
    <property type="match status" value="1"/>
</dbReference>
<dbReference type="Pfam" id="PF00106">
    <property type="entry name" value="adh_short"/>
    <property type="match status" value="1"/>
</dbReference>
<dbReference type="OrthoDB" id="417891at2759"/>
<comment type="similarity">
    <text evidence="1 6">Belongs to the short-chain dehydrogenases/reductases (SDR) family.</text>
</comment>
<reference evidence="7" key="1">
    <citation type="submission" date="2020-01" db="EMBL/GenBank/DDBJ databases">
        <authorList>
            <consortium name="DOE Joint Genome Institute"/>
            <person name="Haridas S."/>
            <person name="Albert R."/>
            <person name="Binder M."/>
            <person name="Bloem J."/>
            <person name="Labutti K."/>
            <person name="Salamov A."/>
            <person name="Andreopoulos B."/>
            <person name="Baker S.E."/>
            <person name="Barry K."/>
            <person name="Bills G."/>
            <person name="Bluhm B.H."/>
            <person name="Cannon C."/>
            <person name="Castanera R."/>
            <person name="Culley D.E."/>
            <person name="Daum C."/>
            <person name="Ezra D."/>
            <person name="Gonzalez J.B."/>
            <person name="Henrissat B."/>
            <person name="Kuo A."/>
            <person name="Liang C."/>
            <person name="Lipzen A."/>
            <person name="Lutzoni F."/>
            <person name="Magnuson J."/>
            <person name="Mondo S."/>
            <person name="Nolan M."/>
            <person name="Ohm R."/>
            <person name="Pangilinan J."/>
            <person name="Park H.-J."/>
            <person name="Ramirez L."/>
            <person name="Alfaro M."/>
            <person name="Sun H."/>
            <person name="Tritt A."/>
            <person name="Yoshinaga Y."/>
            <person name="Zwiers L.-H."/>
            <person name="Turgeon B.G."/>
            <person name="Goodwin S.B."/>
            <person name="Spatafora J.W."/>
            <person name="Crous P.W."/>
            <person name="Grigoriev I.V."/>
        </authorList>
    </citation>
    <scope>NUCLEOTIDE SEQUENCE</scope>
    <source>
        <strain evidence="7">CBS 394.84</strain>
    </source>
</reference>
<dbReference type="Gene3D" id="3.40.50.720">
    <property type="entry name" value="NAD(P)-binding Rossmann-like Domain"/>
    <property type="match status" value="1"/>
</dbReference>
<protein>
    <recommendedName>
        <fullName evidence="2">3-oxoacyl-[acyl-carrier-protein] reductase</fullName>
        <ecNumber evidence="2">1.1.1.100</ecNumber>
    </recommendedName>
</protein>
<dbReference type="EMBL" id="ML976620">
    <property type="protein sequence ID" value="KAF1840203.1"/>
    <property type="molecule type" value="Genomic_DNA"/>
</dbReference>
<dbReference type="FunFam" id="3.40.50.720:FF:000173">
    <property type="entry name" value="3-oxoacyl-[acyl-carrier protein] reductase"/>
    <property type="match status" value="1"/>
</dbReference>
<dbReference type="PROSITE" id="PS00061">
    <property type="entry name" value="ADH_SHORT"/>
    <property type="match status" value="1"/>
</dbReference>
<evidence type="ECO:0000256" key="3">
    <source>
        <dbReference type="ARBA" id="ARBA00022857"/>
    </source>
</evidence>
<evidence type="ECO:0000256" key="1">
    <source>
        <dbReference type="ARBA" id="ARBA00006484"/>
    </source>
</evidence>
<evidence type="ECO:0000313" key="7">
    <source>
        <dbReference type="EMBL" id="KAF1840203.1"/>
    </source>
</evidence>
<keyword evidence="4" id="KW-0560">Oxidoreductase</keyword>
<dbReference type="GeneID" id="63846856"/>
<gene>
    <name evidence="7" type="ORF">K460DRAFT_296056</name>
</gene>
<dbReference type="AlphaFoldDB" id="A0A9P4L3V9"/>
<dbReference type="RefSeq" id="XP_040782766.1">
    <property type="nucleotide sequence ID" value="XM_040929604.1"/>
</dbReference>
<evidence type="ECO:0000256" key="2">
    <source>
        <dbReference type="ARBA" id="ARBA00012948"/>
    </source>
</evidence>
<dbReference type="GO" id="GO:0032787">
    <property type="term" value="P:monocarboxylic acid metabolic process"/>
    <property type="evidence" value="ECO:0007669"/>
    <property type="project" value="UniProtKB-ARBA"/>
</dbReference>
<dbReference type="InterPro" id="IPR050259">
    <property type="entry name" value="SDR"/>
</dbReference>
<dbReference type="PRINTS" id="PR00081">
    <property type="entry name" value="GDHRDH"/>
</dbReference>
<keyword evidence="8" id="KW-1185">Reference proteome</keyword>
<evidence type="ECO:0000313" key="8">
    <source>
        <dbReference type="Proteomes" id="UP000800039"/>
    </source>
</evidence>
<dbReference type="SUPFAM" id="SSF51735">
    <property type="entry name" value="NAD(P)-binding Rossmann-fold domains"/>
    <property type="match status" value="1"/>
</dbReference>
<accession>A0A9P4L3V9</accession>
<dbReference type="InterPro" id="IPR002347">
    <property type="entry name" value="SDR_fam"/>
</dbReference>
<evidence type="ECO:0000256" key="6">
    <source>
        <dbReference type="RuleBase" id="RU000363"/>
    </source>
</evidence>
<dbReference type="GO" id="GO:0004316">
    <property type="term" value="F:3-oxoacyl-[acyl-carrier-protein] reductase (NADPH) activity"/>
    <property type="evidence" value="ECO:0007669"/>
    <property type="project" value="UniProtKB-EC"/>
</dbReference>
<evidence type="ECO:0000256" key="5">
    <source>
        <dbReference type="ARBA" id="ARBA00048508"/>
    </source>
</evidence>
<dbReference type="EC" id="1.1.1.100" evidence="2"/>
<dbReference type="InterPro" id="IPR036291">
    <property type="entry name" value="NAD(P)-bd_dom_sf"/>
</dbReference>
<dbReference type="CDD" id="cd05233">
    <property type="entry name" value="SDR_c"/>
    <property type="match status" value="1"/>
</dbReference>
<dbReference type="PRINTS" id="PR00080">
    <property type="entry name" value="SDRFAMILY"/>
</dbReference>